<comment type="caution">
    <text evidence="2">The sequence shown here is derived from an EMBL/GenBank/DDBJ whole genome shotgun (WGS) entry which is preliminary data.</text>
</comment>
<dbReference type="Proteomes" id="UP001476798">
    <property type="component" value="Unassembled WGS sequence"/>
</dbReference>
<accession>A0ABV0P8J2</accession>
<proteinExistence type="predicted"/>
<gene>
    <name evidence="2" type="ORF">GOODEAATRI_028668</name>
</gene>
<reference evidence="2 3" key="1">
    <citation type="submission" date="2021-06" db="EMBL/GenBank/DDBJ databases">
        <authorList>
            <person name="Palmer J.M."/>
        </authorList>
    </citation>
    <scope>NUCLEOTIDE SEQUENCE [LARGE SCALE GENOMIC DNA]</scope>
    <source>
        <strain evidence="2 3">GA_2019</strain>
        <tissue evidence="2">Muscle</tissue>
    </source>
</reference>
<sequence length="79" mass="8963">GYRSSPVVRAQRDGSEPATSTRLFCRESGKETLGKPYLMEKRESTRDGIATSRQILSPLKPIVKPTPFAEARTWKHCWN</sequence>
<feature type="region of interest" description="Disordered" evidence="1">
    <location>
        <begin position="1"/>
        <end position="26"/>
    </location>
</feature>
<evidence type="ECO:0000313" key="2">
    <source>
        <dbReference type="EMBL" id="MEQ2179785.1"/>
    </source>
</evidence>
<keyword evidence="3" id="KW-1185">Reference proteome</keyword>
<protein>
    <submittedName>
        <fullName evidence="2">Uncharacterized protein</fullName>
    </submittedName>
</protein>
<feature type="non-terminal residue" evidence="2">
    <location>
        <position position="1"/>
    </location>
</feature>
<evidence type="ECO:0000313" key="3">
    <source>
        <dbReference type="Proteomes" id="UP001476798"/>
    </source>
</evidence>
<organism evidence="2 3">
    <name type="scientific">Goodea atripinnis</name>
    <dbReference type="NCBI Taxonomy" id="208336"/>
    <lineage>
        <taxon>Eukaryota</taxon>
        <taxon>Metazoa</taxon>
        <taxon>Chordata</taxon>
        <taxon>Craniata</taxon>
        <taxon>Vertebrata</taxon>
        <taxon>Euteleostomi</taxon>
        <taxon>Actinopterygii</taxon>
        <taxon>Neopterygii</taxon>
        <taxon>Teleostei</taxon>
        <taxon>Neoteleostei</taxon>
        <taxon>Acanthomorphata</taxon>
        <taxon>Ovalentaria</taxon>
        <taxon>Atherinomorphae</taxon>
        <taxon>Cyprinodontiformes</taxon>
        <taxon>Goodeidae</taxon>
        <taxon>Goodea</taxon>
    </lineage>
</organism>
<evidence type="ECO:0000256" key="1">
    <source>
        <dbReference type="SAM" id="MobiDB-lite"/>
    </source>
</evidence>
<dbReference type="EMBL" id="JAHRIO010064004">
    <property type="protein sequence ID" value="MEQ2179785.1"/>
    <property type="molecule type" value="Genomic_DNA"/>
</dbReference>
<name>A0ABV0P8J2_9TELE</name>